<dbReference type="PANTHER" id="PTHR12962:SF1">
    <property type="entry name" value="COLD SHOCK DOMAIN-CONTAINING PROTEIN CG9705"/>
    <property type="match status" value="1"/>
</dbReference>
<dbReference type="Proteomes" id="UP000242418">
    <property type="component" value="Unassembled WGS sequence"/>
</dbReference>
<dbReference type="AlphaFoldDB" id="A0AB37ZCD8"/>
<dbReference type="InterPro" id="IPR019844">
    <property type="entry name" value="CSD_CS"/>
</dbReference>
<dbReference type="PANTHER" id="PTHR12962">
    <property type="entry name" value="CALCIUM-REGULATED HEAT STABLE PROTEIN CRHSP-24-RELATED"/>
    <property type="match status" value="1"/>
</dbReference>
<feature type="transmembrane region" description="Helical" evidence="3">
    <location>
        <begin position="205"/>
        <end position="224"/>
    </location>
</feature>
<dbReference type="GO" id="GO:0005829">
    <property type="term" value="C:cytosol"/>
    <property type="evidence" value="ECO:0007669"/>
    <property type="project" value="UniProtKB-ARBA"/>
</dbReference>
<dbReference type="SMART" id="SM00357">
    <property type="entry name" value="CSP"/>
    <property type="match status" value="1"/>
</dbReference>
<accession>A0AB37ZCD8</accession>
<organism evidence="5 6">
    <name type="scientific">Pseudomonas peli</name>
    <dbReference type="NCBI Taxonomy" id="592361"/>
    <lineage>
        <taxon>Bacteria</taxon>
        <taxon>Pseudomonadati</taxon>
        <taxon>Pseudomonadota</taxon>
        <taxon>Gammaproteobacteria</taxon>
        <taxon>Pseudomonadales</taxon>
        <taxon>Pseudomonadaceae</taxon>
        <taxon>Pseudomonas</taxon>
    </lineage>
</organism>
<dbReference type="InterPro" id="IPR052069">
    <property type="entry name" value="Ca-reg_mRNA-binding_domain"/>
</dbReference>
<sequence>MEQCGVLRSWNDDKGFGFIQPEQGGAELFAHISAMRGDSRPVAGDQVMYVPGKDPQGRARAEHIRVAGELALDRPAIRRKPRAVKPTVEPSAKARVRQVSSGRSHEPIQHLGPKLVLLMALCVLPLMGAWQLFLTSGFVWMLVAYPLASLISFVQYWQDKSSAQRGRWRTPEKALHLVESLGGWPGALIAQQCFRHKTRKLSFQLVVWLIVAAHQLVWIDWLLLDGQLFGELLRRYS</sequence>
<dbReference type="SUPFAM" id="SSF50249">
    <property type="entry name" value="Nucleic acid-binding proteins"/>
    <property type="match status" value="1"/>
</dbReference>
<dbReference type="PROSITE" id="PS51857">
    <property type="entry name" value="CSD_2"/>
    <property type="match status" value="1"/>
</dbReference>
<keyword evidence="3" id="KW-0812">Transmembrane</keyword>
<dbReference type="Gene3D" id="2.40.50.140">
    <property type="entry name" value="Nucleic acid-binding proteins"/>
    <property type="match status" value="1"/>
</dbReference>
<evidence type="ECO:0000313" key="5">
    <source>
        <dbReference type="EMBL" id="SCW85118.1"/>
    </source>
</evidence>
<evidence type="ECO:0000259" key="4">
    <source>
        <dbReference type="PROSITE" id="PS51857"/>
    </source>
</evidence>
<dbReference type="EMBL" id="FMTL01000005">
    <property type="protein sequence ID" value="SCW85118.1"/>
    <property type="molecule type" value="Genomic_DNA"/>
</dbReference>
<dbReference type="CDD" id="cd04458">
    <property type="entry name" value="CSP_CDS"/>
    <property type="match status" value="1"/>
</dbReference>
<protein>
    <submittedName>
        <fullName evidence="5">Uncharacterized membrane protein YsdA, DUF1294 family</fullName>
    </submittedName>
</protein>
<dbReference type="Pfam" id="PF06961">
    <property type="entry name" value="DUF1294"/>
    <property type="match status" value="1"/>
</dbReference>
<comment type="caution">
    <text evidence="5">The sequence shown here is derived from an EMBL/GenBank/DDBJ whole genome shotgun (WGS) entry which is preliminary data.</text>
</comment>
<dbReference type="GO" id="GO:0043488">
    <property type="term" value="P:regulation of mRNA stability"/>
    <property type="evidence" value="ECO:0007669"/>
    <property type="project" value="TreeGrafter"/>
</dbReference>
<proteinExistence type="predicted"/>
<keyword evidence="6" id="KW-1185">Reference proteome</keyword>
<feature type="domain" description="CSD" evidence="4">
    <location>
        <begin position="2"/>
        <end position="66"/>
    </location>
</feature>
<feature type="transmembrane region" description="Helical" evidence="3">
    <location>
        <begin position="115"/>
        <end position="133"/>
    </location>
</feature>
<name>A0AB37ZCD8_9PSED</name>
<dbReference type="InterPro" id="IPR002059">
    <property type="entry name" value="CSP_DNA-bd"/>
</dbReference>
<comment type="subcellular location">
    <subcellularLocation>
        <location evidence="2">Cytoplasm</location>
    </subcellularLocation>
</comment>
<gene>
    <name evidence="5" type="ORF">SAMN05216370_3996</name>
</gene>
<evidence type="ECO:0000256" key="1">
    <source>
        <dbReference type="ARBA" id="ARBA00022553"/>
    </source>
</evidence>
<dbReference type="InterPro" id="IPR010718">
    <property type="entry name" value="DUF1294"/>
</dbReference>
<evidence type="ECO:0000256" key="2">
    <source>
        <dbReference type="RuleBase" id="RU000408"/>
    </source>
</evidence>
<keyword evidence="3" id="KW-1133">Transmembrane helix</keyword>
<feature type="transmembrane region" description="Helical" evidence="3">
    <location>
        <begin position="139"/>
        <end position="157"/>
    </location>
</feature>
<keyword evidence="3" id="KW-0472">Membrane</keyword>
<evidence type="ECO:0000313" key="6">
    <source>
        <dbReference type="Proteomes" id="UP000242418"/>
    </source>
</evidence>
<dbReference type="InterPro" id="IPR012340">
    <property type="entry name" value="NA-bd_OB-fold"/>
</dbReference>
<keyword evidence="1" id="KW-0597">Phosphoprotein</keyword>
<dbReference type="Pfam" id="PF00313">
    <property type="entry name" value="CSD"/>
    <property type="match status" value="1"/>
</dbReference>
<dbReference type="InterPro" id="IPR011129">
    <property type="entry name" value="CSD"/>
</dbReference>
<dbReference type="GO" id="GO:0003730">
    <property type="term" value="F:mRNA 3'-UTR binding"/>
    <property type="evidence" value="ECO:0007669"/>
    <property type="project" value="TreeGrafter"/>
</dbReference>
<evidence type="ECO:0000256" key="3">
    <source>
        <dbReference type="SAM" id="Phobius"/>
    </source>
</evidence>
<dbReference type="RefSeq" id="WP_090255831.1">
    <property type="nucleotide sequence ID" value="NZ_FMTL01000005.1"/>
</dbReference>
<reference evidence="5 6" key="1">
    <citation type="submission" date="2016-10" db="EMBL/GenBank/DDBJ databases">
        <authorList>
            <person name="Varghese N."/>
            <person name="Submissions S."/>
        </authorList>
    </citation>
    <scope>NUCLEOTIDE SEQUENCE [LARGE SCALE GENOMIC DNA]</scope>
    <source>
        <strain evidence="5 6">DSM 17833</strain>
    </source>
</reference>
<dbReference type="PROSITE" id="PS00352">
    <property type="entry name" value="CSD_1"/>
    <property type="match status" value="1"/>
</dbReference>